<dbReference type="InterPro" id="IPR027961">
    <property type="entry name" value="DUF4442"/>
</dbReference>
<evidence type="ECO:0000313" key="2">
    <source>
        <dbReference type="Proteomes" id="UP001500742"/>
    </source>
</evidence>
<dbReference type="Proteomes" id="UP001500742">
    <property type="component" value="Unassembled WGS sequence"/>
</dbReference>
<comment type="caution">
    <text evidence="1">The sequence shown here is derived from an EMBL/GenBank/DDBJ whole genome shotgun (WGS) entry which is preliminary data.</text>
</comment>
<sequence>MRIYPPLLFQRIWVVGFDKGYKGVEVRIKNSFLNRNYNKSIFGGTLFAAADPFYPLLFHQLFIKKGYRLKVWSKSATIKYLKPSLTDLSFRIKLSEEEILIAENILNTTGKYTAHHPIDIYDKNGDICVSLMNEVYVRNLDFIDPNL</sequence>
<proteinExistence type="predicted"/>
<organism evidence="1 2">
    <name type="scientific">Mucilaginibacter dorajii</name>
    <dbReference type="NCBI Taxonomy" id="692994"/>
    <lineage>
        <taxon>Bacteria</taxon>
        <taxon>Pseudomonadati</taxon>
        <taxon>Bacteroidota</taxon>
        <taxon>Sphingobacteriia</taxon>
        <taxon>Sphingobacteriales</taxon>
        <taxon>Sphingobacteriaceae</taxon>
        <taxon>Mucilaginibacter</taxon>
    </lineage>
</organism>
<accession>A0ABP7PFM0</accession>
<dbReference type="InterPro" id="IPR029069">
    <property type="entry name" value="HotDog_dom_sf"/>
</dbReference>
<dbReference type="SUPFAM" id="SSF54637">
    <property type="entry name" value="Thioesterase/thiol ester dehydrase-isomerase"/>
    <property type="match status" value="1"/>
</dbReference>
<gene>
    <name evidence="1" type="ORF">GCM10022210_11540</name>
</gene>
<evidence type="ECO:0008006" key="3">
    <source>
        <dbReference type="Google" id="ProtNLM"/>
    </source>
</evidence>
<dbReference type="Gene3D" id="3.10.129.10">
    <property type="entry name" value="Hotdog Thioesterase"/>
    <property type="match status" value="1"/>
</dbReference>
<evidence type="ECO:0000313" key="1">
    <source>
        <dbReference type="EMBL" id="GAA3964807.1"/>
    </source>
</evidence>
<dbReference type="EMBL" id="BAAAZC010000008">
    <property type="protein sequence ID" value="GAA3964807.1"/>
    <property type="molecule type" value="Genomic_DNA"/>
</dbReference>
<keyword evidence="2" id="KW-1185">Reference proteome</keyword>
<dbReference type="Pfam" id="PF14539">
    <property type="entry name" value="DUF4442"/>
    <property type="match status" value="1"/>
</dbReference>
<protein>
    <recommendedName>
        <fullName evidence="3">DUF4442 domain-containing protein</fullName>
    </recommendedName>
</protein>
<reference evidence="2" key="1">
    <citation type="journal article" date="2019" name="Int. J. Syst. Evol. Microbiol.">
        <title>The Global Catalogue of Microorganisms (GCM) 10K type strain sequencing project: providing services to taxonomists for standard genome sequencing and annotation.</title>
        <authorList>
            <consortium name="The Broad Institute Genomics Platform"/>
            <consortium name="The Broad Institute Genome Sequencing Center for Infectious Disease"/>
            <person name="Wu L."/>
            <person name="Ma J."/>
        </authorList>
    </citation>
    <scope>NUCLEOTIDE SEQUENCE [LARGE SCALE GENOMIC DNA]</scope>
    <source>
        <strain evidence="2">JCM 16601</strain>
    </source>
</reference>
<name>A0ABP7PFM0_9SPHI</name>